<evidence type="ECO:0000256" key="5">
    <source>
        <dbReference type="ARBA" id="ARBA00035277"/>
    </source>
</evidence>
<comment type="subunit">
    <text evidence="2 6">Part of the 30S ribosomal subunit.</text>
</comment>
<keyword evidence="3 6" id="KW-0689">Ribosomal protein</keyword>
<dbReference type="STRING" id="1776334.APZ16_06120"/>
<dbReference type="HAMAP" id="MF_00029">
    <property type="entry name" value="Ribosomal_eS8"/>
    <property type="match status" value="1"/>
</dbReference>
<dbReference type="EMBL" id="LQMQ01000044">
    <property type="protein sequence ID" value="KUO40302.1"/>
    <property type="molecule type" value="Genomic_DNA"/>
</dbReference>
<dbReference type="PANTHER" id="PTHR10394">
    <property type="entry name" value="40S RIBOSOMAL PROTEIN S8"/>
    <property type="match status" value="1"/>
</dbReference>
<gene>
    <name evidence="6" type="primary">rps8e</name>
    <name evidence="8" type="ORF">APZ16_06120</name>
</gene>
<protein>
    <recommendedName>
        <fullName evidence="5 6">Small ribosomal subunit protein eS8</fullName>
    </recommendedName>
</protein>
<name>A0A147JUZ3_HADYE</name>
<evidence type="ECO:0000313" key="9">
    <source>
        <dbReference type="Proteomes" id="UP000074294"/>
    </source>
</evidence>
<dbReference type="GO" id="GO:0006412">
    <property type="term" value="P:translation"/>
    <property type="evidence" value="ECO:0007669"/>
    <property type="project" value="UniProtKB-UniRule"/>
</dbReference>
<dbReference type="Pfam" id="PF01201">
    <property type="entry name" value="Ribosomal_S8e"/>
    <property type="match status" value="1"/>
</dbReference>
<dbReference type="CDD" id="cd11382">
    <property type="entry name" value="Ribosomal_S8e"/>
    <property type="match status" value="1"/>
</dbReference>
<dbReference type="NCBIfam" id="TIGR00307">
    <property type="entry name" value="eS8"/>
    <property type="match status" value="1"/>
</dbReference>
<dbReference type="GO" id="GO:0005840">
    <property type="term" value="C:ribosome"/>
    <property type="evidence" value="ECO:0007669"/>
    <property type="project" value="UniProtKB-KW"/>
</dbReference>
<feature type="region of interest" description="Disordered" evidence="7">
    <location>
        <begin position="1"/>
        <end position="30"/>
    </location>
</feature>
<evidence type="ECO:0000256" key="7">
    <source>
        <dbReference type="SAM" id="MobiDB-lite"/>
    </source>
</evidence>
<reference evidence="8 9" key="1">
    <citation type="journal article" date="2016" name="Nat. Microbiol.">
        <title>Genomic inference of the metabolism of cosmopolitan subsurface Archaea, Hadesarchaea.</title>
        <authorList>
            <person name="Baker B.J."/>
            <person name="Saw J.H."/>
            <person name="Lind A.E."/>
            <person name="Lazar C.S."/>
            <person name="Hinrichs K.-U."/>
            <person name="Teske A.P."/>
            <person name="Ettema T.J."/>
        </authorList>
    </citation>
    <scope>NUCLEOTIDE SEQUENCE [LARGE SCALE GENOMIC DNA]</scope>
</reference>
<organism evidence="8 9">
    <name type="scientific">Hadarchaeum yellowstonense</name>
    <dbReference type="NCBI Taxonomy" id="1776334"/>
    <lineage>
        <taxon>Archaea</taxon>
        <taxon>Methanobacteriati</taxon>
        <taxon>Candidatus Hadarchaeota</taxon>
        <taxon>Candidatus Hadarchaeia</taxon>
        <taxon>Candidatus Hadarchaeales</taxon>
        <taxon>Candidatus Hadarchaeaceae</taxon>
        <taxon>Candidatus Hadarchaeum</taxon>
    </lineage>
</organism>
<dbReference type="InterPro" id="IPR001047">
    <property type="entry name" value="Ribosomal_eS8"/>
</dbReference>
<evidence type="ECO:0000256" key="6">
    <source>
        <dbReference type="HAMAP-Rule" id="MF_00029"/>
    </source>
</evidence>
<dbReference type="Gene3D" id="2.40.10.310">
    <property type="match status" value="1"/>
</dbReference>
<dbReference type="InterPro" id="IPR020919">
    <property type="entry name" value="Ribosomal_protein_eS8_arc"/>
</dbReference>
<sequence>MAKWQGRSLRKPSGGRIWPSRHKRKREMGSEFLEPKIGPTKSITLRTFGGGTKKKLLYSDVANVIDPKTGRAQKVKIITVVQNPADMHFVRRNILTRGAIIETELGKARVTSRPGQVGTVEAVLIEPKAEKN</sequence>
<comment type="caution">
    <text evidence="8">The sequence shown here is derived from an EMBL/GenBank/DDBJ whole genome shotgun (WGS) entry which is preliminary data.</text>
</comment>
<evidence type="ECO:0000256" key="3">
    <source>
        <dbReference type="ARBA" id="ARBA00022980"/>
    </source>
</evidence>
<dbReference type="Proteomes" id="UP000074294">
    <property type="component" value="Unassembled WGS sequence"/>
</dbReference>
<dbReference type="InterPro" id="IPR018283">
    <property type="entry name" value="Ribosomal_eS8_CS"/>
</dbReference>
<dbReference type="GO" id="GO:1990904">
    <property type="term" value="C:ribonucleoprotein complex"/>
    <property type="evidence" value="ECO:0007669"/>
    <property type="project" value="UniProtKB-KW"/>
</dbReference>
<evidence type="ECO:0000256" key="2">
    <source>
        <dbReference type="ARBA" id="ARBA00011458"/>
    </source>
</evidence>
<dbReference type="PROSITE" id="PS01193">
    <property type="entry name" value="RIBOSOMAL_S8E"/>
    <property type="match status" value="1"/>
</dbReference>
<accession>A0A147JUZ3</accession>
<dbReference type="GO" id="GO:0003735">
    <property type="term" value="F:structural constituent of ribosome"/>
    <property type="evidence" value="ECO:0007669"/>
    <property type="project" value="InterPro"/>
</dbReference>
<dbReference type="AlphaFoldDB" id="A0A147JUZ3"/>
<proteinExistence type="inferred from homology"/>
<evidence type="ECO:0000256" key="4">
    <source>
        <dbReference type="ARBA" id="ARBA00023274"/>
    </source>
</evidence>
<keyword evidence="4 6" id="KW-0687">Ribonucleoprotein</keyword>
<evidence type="ECO:0000313" key="8">
    <source>
        <dbReference type="EMBL" id="KUO40302.1"/>
    </source>
</evidence>
<evidence type="ECO:0000256" key="1">
    <source>
        <dbReference type="ARBA" id="ARBA00005257"/>
    </source>
</evidence>
<dbReference type="InterPro" id="IPR022309">
    <property type="entry name" value="Ribosomal_Se8/biogenesis_NSA2"/>
</dbReference>
<comment type="similarity">
    <text evidence="1 6">Belongs to the eukaryotic ribosomal protein eS8 family.</text>
</comment>